<feature type="domain" description="Major facilitator superfamily (MFS) profile" evidence="9">
    <location>
        <begin position="26"/>
        <end position="432"/>
    </location>
</feature>
<feature type="transmembrane region" description="Helical" evidence="8">
    <location>
        <begin position="338"/>
        <end position="358"/>
    </location>
</feature>
<dbReference type="Gene3D" id="1.20.1250.20">
    <property type="entry name" value="MFS general substrate transporter like domains"/>
    <property type="match status" value="2"/>
</dbReference>
<dbReference type="InterPro" id="IPR005828">
    <property type="entry name" value="MFS_sugar_transport-like"/>
</dbReference>
<feature type="transmembrane region" description="Helical" evidence="8">
    <location>
        <begin position="122"/>
        <end position="141"/>
    </location>
</feature>
<feature type="transmembrane region" description="Helical" evidence="8">
    <location>
        <begin position="247"/>
        <end position="268"/>
    </location>
</feature>
<dbReference type="EMBL" id="FCOK02000107">
    <property type="protein sequence ID" value="SAL70897.1"/>
    <property type="molecule type" value="Genomic_DNA"/>
</dbReference>
<reference evidence="10 11" key="1">
    <citation type="submission" date="2016-01" db="EMBL/GenBank/DDBJ databases">
        <authorList>
            <person name="Oliw E.H."/>
        </authorList>
    </citation>
    <scope>NUCLEOTIDE SEQUENCE [LARGE SCALE GENOMIC DNA]</scope>
    <source>
        <strain evidence="10">LMG 27134</strain>
    </source>
</reference>
<dbReference type="PANTHER" id="PTHR43528">
    <property type="entry name" value="ALPHA-KETOGLUTARATE PERMEASE"/>
    <property type="match status" value="1"/>
</dbReference>
<proteinExistence type="predicted"/>
<dbReference type="InterPro" id="IPR036259">
    <property type="entry name" value="MFS_trans_sf"/>
</dbReference>
<sequence>MKQAIGSIDSGGIPSSRQASTHKIRDVVAANVGTFFEWFDLLVYAMFAITISRLFFPTGNPQSALLYSLLTFASAYVIRPIGAVVLGIYADKRGRRAALTIAAFLMLCGTLLMAVIPTYRVIGAWAPALLVFGRLLQGFSVGGEFGCANSYLTEQNSRTKALFASLQFSTSGLAVLTASLFAYLINHYLSQQQVDSWGWRTPFIFGCLIGPVGLYIRTKINETREFEEIADKPHRPLAEVFTFHKRFLLIGAAVVAAGNVASFLNIYMPTFAINNLGIAKDSAFIASIFSGLVSTIFPIFGGLAADRFGTIKVMRIALIAGLIMIFPMFFVLTHSPSFQSLILFQCAMSLVFYSFYYAPVGSLLSQLFPTSCRTTGVSIAYVASQTFFGGVTPLVVGFLVAQTGSIMSPAYYVIVIGVVALAGLSASRSRVH</sequence>
<keyword evidence="3" id="KW-1003">Cell membrane</keyword>
<keyword evidence="5" id="KW-0769">Symport</keyword>
<feature type="transmembrane region" description="Helical" evidence="8">
    <location>
        <begin position="162"/>
        <end position="185"/>
    </location>
</feature>
<comment type="subcellular location">
    <subcellularLocation>
        <location evidence="1">Cell membrane</location>
        <topology evidence="1">Multi-pass membrane protein</topology>
    </subcellularLocation>
</comment>
<feature type="transmembrane region" description="Helical" evidence="8">
    <location>
        <begin position="379"/>
        <end position="400"/>
    </location>
</feature>
<accession>A0A158JQ12</accession>
<evidence type="ECO:0000259" key="9">
    <source>
        <dbReference type="PROSITE" id="PS50850"/>
    </source>
</evidence>
<feature type="transmembrane region" description="Helical" evidence="8">
    <location>
        <begin position="316"/>
        <end position="332"/>
    </location>
</feature>
<dbReference type="RefSeq" id="WP_062092539.1">
    <property type="nucleotide sequence ID" value="NZ_FCOK02000107.1"/>
</dbReference>
<evidence type="ECO:0000256" key="6">
    <source>
        <dbReference type="ARBA" id="ARBA00022989"/>
    </source>
</evidence>
<dbReference type="InterPro" id="IPR051084">
    <property type="entry name" value="H+-coupled_symporters"/>
</dbReference>
<name>A0A158JQ12_9BURK</name>
<evidence type="ECO:0000313" key="11">
    <source>
        <dbReference type="Proteomes" id="UP000054683"/>
    </source>
</evidence>
<feature type="transmembrane region" description="Helical" evidence="8">
    <location>
        <begin position="27"/>
        <end position="52"/>
    </location>
</feature>
<evidence type="ECO:0000256" key="3">
    <source>
        <dbReference type="ARBA" id="ARBA00022475"/>
    </source>
</evidence>
<feature type="transmembrane region" description="Helical" evidence="8">
    <location>
        <begin position="64"/>
        <end position="90"/>
    </location>
</feature>
<protein>
    <submittedName>
        <fullName evidence="10">Major facilitator transporter</fullName>
    </submittedName>
</protein>
<dbReference type="GO" id="GO:0005886">
    <property type="term" value="C:plasma membrane"/>
    <property type="evidence" value="ECO:0007669"/>
    <property type="project" value="UniProtKB-SubCell"/>
</dbReference>
<dbReference type="GO" id="GO:0015293">
    <property type="term" value="F:symporter activity"/>
    <property type="evidence" value="ECO:0007669"/>
    <property type="project" value="UniProtKB-KW"/>
</dbReference>
<keyword evidence="7 8" id="KW-0472">Membrane</keyword>
<organism evidence="10 11">
    <name type="scientific">Caballeronia udeis</name>
    <dbReference type="NCBI Taxonomy" id="1232866"/>
    <lineage>
        <taxon>Bacteria</taxon>
        <taxon>Pseudomonadati</taxon>
        <taxon>Pseudomonadota</taxon>
        <taxon>Betaproteobacteria</taxon>
        <taxon>Burkholderiales</taxon>
        <taxon>Burkholderiaceae</taxon>
        <taxon>Caballeronia</taxon>
    </lineage>
</organism>
<dbReference type="Pfam" id="PF00083">
    <property type="entry name" value="Sugar_tr"/>
    <property type="match status" value="1"/>
</dbReference>
<gene>
    <name evidence="10" type="ORF">AWB69_08483</name>
</gene>
<evidence type="ECO:0000256" key="8">
    <source>
        <dbReference type="SAM" id="Phobius"/>
    </source>
</evidence>
<keyword evidence="6 8" id="KW-1133">Transmembrane helix</keyword>
<dbReference type="PANTHER" id="PTHR43528:SF3">
    <property type="entry name" value="CITRATE-PROTON SYMPORTER"/>
    <property type="match status" value="1"/>
</dbReference>
<evidence type="ECO:0000256" key="4">
    <source>
        <dbReference type="ARBA" id="ARBA00022692"/>
    </source>
</evidence>
<keyword evidence="2" id="KW-0813">Transport</keyword>
<feature type="transmembrane region" description="Helical" evidence="8">
    <location>
        <begin position="97"/>
        <end position="116"/>
    </location>
</feature>
<evidence type="ECO:0000256" key="1">
    <source>
        <dbReference type="ARBA" id="ARBA00004651"/>
    </source>
</evidence>
<keyword evidence="4 8" id="KW-0812">Transmembrane</keyword>
<dbReference type="AlphaFoldDB" id="A0A158JQ12"/>
<dbReference type="PROSITE" id="PS50850">
    <property type="entry name" value="MFS"/>
    <property type="match status" value="1"/>
</dbReference>
<feature type="transmembrane region" description="Helical" evidence="8">
    <location>
        <begin position="197"/>
        <end position="216"/>
    </location>
</feature>
<dbReference type="SUPFAM" id="SSF103473">
    <property type="entry name" value="MFS general substrate transporter"/>
    <property type="match status" value="1"/>
</dbReference>
<evidence type="ECO:0000256" key="7">
    <source>
        <dbReference type="ARBA" id="ARBA00023136"/>
    </source>
</evidence>
<evidence type="ECO:0000313" key="10">
    <source>
        <dbReference type="EMBL" id="SAL70897.1"/>
    </source>
</evidence>
<dbReference type="OrthoDB" id="6766492at2"/>
<evidence type="ECO:0000256" key="5">
    <source>
        <dbReference type="ARBA" id="ARBA00022847"/>
    </source>
</evidence>
<dbReference type="Proteomes" id="UP000054683">
    <property type="component" value="Unassembled WGS sequence"/>
</dbReference>
<feature type="transmembrane region" description="Helical" evidence="8">
    <location>
        <begin position="406"/>
        <end position="426"/>
    </location>
</feature>
<feature type="transmembrane region" description="Helical" evidence="8">
    <location>
        <begin position="283"/>
        <end position="304"/>
    </location>
</feature>
<evidence type="ECO:0000256" key="2">
    <source>
        <dbReference type="ARBA" id="ARBA00022448"/>
    </source>
</evidence>
<dbReference type="InterPro" id="IPR020846">
    <property type="entry name" value="MFS_dom"/>
</dbReference>